<feature type="transmembrane region" description="Helical" evidence="9">
    <location>
        <begin position="37"/>
        <end position="58"/>
    </location>
</feature>
<evidence type="ECO:0000259" key="11">
    <source>
        <dbReference type="Pfam" id="PF07730"/>
    </source>
</evidence>
<evidence type="ECO:0000259" key="10">
    <source>
        <dbReference type="Pfam" id="PF02518"/>
    </source>
</evidence>
<dbReference type="Pfam" id="PF02518">
    <property type="entry name" value="HATPase_c"/>
    <property type="match status" value="1"/>
</dbReference>
<dbReference type="InterPro" id="IPR003594">
    <property type="entry name" value="HATPase_dom"/>
</dbReference>
<feature type="transmembrane region" description="Helical" evidence="9">
    <location>
        <begin position="67"/>
        <end position="84"/>
    </location>
</feature>
<keyword evidence="7" id="KW-0067">ATP-binding</keyword>
<keyword evidence="6 12" id="KW-0418">Kinase</keyword>
<evidence type="ECO:0000313" key="12">
    <source>
        <dbReference type="EMBL" id="QGQ96553.1"/>
    </source>
</evidence>
<dbReference type="PANTHER" id="PTHR24421">
    <property type="entry name" value="NITRATE/NITRITE SENSOR PROTEIN NARX-RELATED"/>
    <property type="match status" value="1"/>
</dbReference>
<keyword evidence="9" id="KW-0472">Membrane</keyword>
<dbReference type="GO" id="GO:0005524">
    <property type="term" value="F:ATP binding"/>
    <property type="evidence" value="ECO:0007669"/>
    <property type="project" value="UniProtKB-KW"/>
</dbReference>
<protein>
    <recommendedName>
        <fullName evidence="2">histidine kinase</fullName>
        <ecNumber evidence="2">2.7.13.3</ecNumber>
    </recommendedName>
</protein>
<gene>
    <name evidence="12" type="ORF">EHS13_17520</name>
</gene>
<evidence type="ECO:0000256" key="9">
    <source>
        <dbReference type="SAM" id="Phobius"/>
    </source>
</evidence>
<feature type="transmembrane region" description="Helical" evidence="9">
    <location>
        <begin position="90"/>
        <end position="106"/>
    </location>
</feature>
<dbReference type="OrthoDB" id="9781904at2"/>
<keyword evidence="9" id="KW-0812">Transmembrane</keyword>
<keyword evidence="3" id="KW-0597">Phosphoprotein</keyword>
<dbReference type="Gene3D" id="3.30.565.10">
    <property type="entry name" value="Histidine kinase-like ATPase, C-terminal domain"/>
    <property type="match status" value="1"/>
</dbReference>
<keyword evidence="9" id="KW-1133">Transmembrane helix</keyword>
<dbReference type="PANTHER" id="PTHR24421:SF10">
    <property type="entry name" value="NITRATE_NITRITE SENSOR PROTEIN NARQ"/>
    <property type="match status" value="1"/>
</dbReference>
<dbReference type="Gene3D" id="1.20.5.1930">
    <property type="match status" value="1"/>
</dbReference>
<evidence type="ECO:0000256" key="6">
    <source>
        <dbReference type="ARBA" id="ARBA00022777"/>
    </source>
</evidence>
<dbReference type="GO" id="GO:0016020">
    <property type="term" value="C:membrane"/>
    <property type="evidence" value="ECO:0007669"/>
    <property type="project" value="InterPro"/>
</dbReference>
<evidence type="ECO:0000256" key="4">
    <source>
        <dbReference type="ARBA" id="ARBA00022679"/>
    </source>
</evidence>
<evidence type="ECO:0000256" key="8">
    <source>
        <dbReference type="ARBA" id="ARBA00023012"/>
    </source>
</evidence>
<evidence type="ECO:0000256" key="3">
    <source>
        <dbReference type="ARBA" id="ARBA00022553"/>
    </source>
</evidence>
<dbReference type="Pfam" id="PF07730">
    <property type="entry name" value="HisKA_3"/>
    <property type="match status" value="1"/>
</dbReference>
<dbReference type="Proteomes" id="UP000426246">
    <property type="component" value="Chromosome"/>
</dbReference>
<evidence type="ECO:0000313" key="13">
    <source>
        <dbReference type="Proteomes" id="UP000426246"/>
    </source>
</evidence>
<name>A0A6B8RLY4_9BACL</name>
<feature type="domain" description="Signal transduction histidine kinase subgroup 3 dimerisation and phosphoacceptor" evidence="11">
    <location>
        <begin position="198"/>
        <end position="260"/>
    </location>
</feature>
<dbReference type="AlphaFoldDB" id="A0A6B8RLY4"/>
<sequence>MIEKRKWHWMEWLFFGIFTFWMILNIVELLIEETFGSSIFIGAIIGTLICYFTPLIFWRPGYINKPAFPIAVLLTSGVIQVSANYSFHEITPFITIPLIIVGFLAIRRTMWWSILIFIIGLPLIDLFILKIDQSFGDFISHILNLALAYGIGLSVSKVLESNLKAKQLYEENLRQYRHINDTLEQYANQVEKLTLLEERSRVAREMHDTVGHTFTSVIIGMDVVSYLIPISPEQASEKLDVLRDVTRNGLEQIRRSIHQISLEEGTLLQQLSLLANEFAIHTRTQVHIELIGNEKELPKPVQLTLIRCLQESLTNAKRHGQATDILISVCFYKHYIELRIKDNGVGSQNLEAGFGLTGMKERLDALQGTLEIHSVFGGGTIVTCIIPIR</sequence>
<dbReference type="InterPro" id="IPR036890">
    <property type="entry name" value="HATPase_C_sf"/>
</dbReference>
<dbReference type="SUPFAM" id="SSF55874">
    <property type="entry name" value="ATPase domain of HSP90 chaperone/DNA topoisomerase II/histidine kinase"/>
    <property type="match status" value="1"/>
</dbReference>
<dbReference type="InterPro" id="IPR011712">
    <property type="entry name" value="Sig_transdc_His_kin_sub3_dim/P"/>
</dbReference>
<comment type="catalytic activity">
    <reaction evidence="1">
        <text>ATP + protein L-histidine = ADP + protein N-phospho-L-histidine.</text>
        <dbReference type="EC" id="2.7.13.3"/>
    </reaction>
</comment>
<dbReference type="GO" id="GO:0000155">
    <property type="term" value="F:phosphorelay sensor kinase activity"/>
    <property type="evidence" value="ECO:0007669"/>
    <property type="project" value="InterPro"/>
</dbReference>
<evidence type="ECO:0000256" key="2">
    <source>
        <dbReference type="ARBA" id="ARBA00012438"/>
    </source>
</evidence>
<keyword evidence="8" id="KW-0902">Two-component regulatory system</keyword>
<dbReference type="EMBL" id="CP034235">
    <property type="protein sequence ID" value="QGQ96553.1"/>
    <property type="molecule type" value="Genomic_DNA"/>
</dbReference>
<evidence type="ECO:0000256" key="7">
    <source>
        <dbReference type="ARBA" id="ARBA00022840"/>
    </source>
</evidence>
<feature type="transmembrane region" description="Helical" evidence="9">
    <location>
        <begin position="12"/>
        <end position="31"/>
    </location>
</feature>
<feature type="domain" description="Histidine kinase/HSP90-like ATPase" evidence="10">
    <location>
        <begin position="303"/>
        <end position="388"/>
    </location>
</feature>
<evidence type="ECO:0000256" key="1">
    <source>
        <dbReference type="ARBA" id="ARBA00000085"/>
    </source>
</evidence>
<dbReference type="GO" id="GO:0046983">
    <property type="term" value="F:protein dimerization activity"/>
    <property type="evidence" value="ECO:0007669"/>
    <property type="project" value="InterPro"/>
</dbReference>
<organism evidence="12 13">
    <name type="scientific">Paenibacillus psychroresistens</name>
    <dbReference type="NCBI Taxonomy" id="1778678"/>
    <lineage>
        <taxon>Bacteria</taxon>
        <taxon>Bacillati</taxon>
        <taxon>Bacillota</taxon>
        <taxon>Bacilli</taxon>
        <taxon>Bacillales</taxon>
        <taxon>Paenibacillaceae</taxon>
        <taxon>Paenibacillus</taxon>
    </lineage>
</organism>
<evidence type="ECO:0000256" key="5">
    <source>
        <dbReference type="ARBA" id="ARBA00022741"/>
    </source>
</evidence>
<dbReference type="CDD" id="cd16917">
    <property type="entry name" value="HATPase_UhpB-NarQ-NarX-like"/>
    <property type="match status" value="1"/>
</dbReference>
<dbReference type="EC" id="2.7.13.3" evidence="2"/>
<reference evidence="13" key="1">
    <citation type="submission" date="2018-11" db="EMBL/GenBank/DDBJ databases">
        <title>Complete genome sequence of Paenibacillus sp. ML311-T8.</title>
        <authorList>
            <person name="Nam Y.-D."/>
            <person name="Kang J."/>
            <person name="Chung W.-H."/>
            <person name="Park Y.S."/>
        </authorList>
    </citation>
    <scope>NUCLEOTIDE SEQUENCE [LARGE SCALE GENOMIC DNA]</scope>
    <source>
        <strain evidence="13">ML311-T8</strain>
    </source>
</reference>
<keyword evidence="5" id="KW-0547">Nucleotide-binding</keyword>
<dbReference type="RefSeq" id="WP_155701625.1">
    <property type="nucleotide sequence ID" value="NZ_CP034235.1"/>
</dbReference>
<keyword evidence="13" id="KW-1185">Reference proteome</keyword>
<accession>A0A6B8RLY4</accession>
<proteinExistence type="predicted"/>
<dbReference type="KEGG" id="ppsc:EHS13_17520"/>
<dbReference type="InterPro" id="IPR050482">
    <property type="entry name" value="Sensor_HK_TwoCompSys"/>
</dbReference>
<keyword evidence="4" id="KW-0808">Transferase</keyword>
<feature type="transmembrane region" description="Helical" evidence="9">
    <location>
        <begin position="111"/>
        <end position="129"/>
    </location>
</feature>